<dbReference type="InterPro" id="IPR027417">
    <property type="entry name" value="P-loop_NTPase"/>
</dbReference>
<keyword evidence="7" id="KW-1185">Reference proteome</keyword>
<dbReference type="InterPro" id="IPR011545">
    <property type="entry name" value="DEAD/DEAH_box_helicase_dom"/>
</dbReference>
<evidence type="ECO:0000313" key="7">
    <source>
        <dbReference type="Proteomes" id="UP001189429"/>
    </source>
</evidence>
<gene>
    <name evidence="6" type="ORF">PCOR1329_LOCUS956</name>
</gene>
<dbReference type="Proteomes" id="UP001189429">
    <property type="component" value="Unassembled WGS sequence"/>
</dbReference>
<sequence length="517" mass="56431">MAAPPAEPPGAEQAQENGRGDAAAADEDPCKALPIYPHREAILEHVRQHRVTHIQGETGCGKSTQVPKYIMEEAESLRKAGKSDCDTKIVVTQPRRMAAISLAKRCAQEVGEEVGKTVGYKISGDSVSGKLCFATTGFLLQVLVNQPEEFGTYSHIILLHEVHERSVDADLLTMLLKLLMQCYPHVKLIVMSATLQAHLFAEYFKKVELTYMGKKFDGPIPEVKPLFVGVRTFPVEQVYLDDLDANYRIEGGQARRALEGAIRAMDKGGGKGGKGGKDKGKGKGKKGDNSGTIAGSASGFKRAEPAIVEGCDMLCKELVQQMAREKCTLIVFLPGIADITSFYEALAPLDGSRTRGGDSGGGFVRQKSWDTLPDGSPKVPSKQQAVTLRIFPMHSLIPREEQEEVFNAPPKGVCHIVLASNIAESSLTLPSVCAVIDMCLRRSIEYDARRLMSCLVTTWCSQSSCKQRSGRAGRTMPGTAVRMVTRNFFETMRPWRCSRPGTTSRRLSAWTSPCPVP</sequence>
<keyword evidence="2" id="KW-0067">ATP-binding</keyword>
<dbReference type="Pfam" id="PF00270">
    <property type="entry name" value="DEAD"/>
    <property type="match status" value="1"/>
</dbReference>
<evidence type="ECO:0000256" key="3">
    <source>
        <dbReference type="SAM" id="MobiDB-lite"/>
    </source>
</evidence>
<evidence type="ECO:0000259" key="4">
    <source>
        <dbReference type="PROSITE" id="PS51192"/>
    </source>
</evidence>
<feature type="compositionally biased region" description="Basic and acidic residues" evidence="3">
    <location>
        <begin position="265"/>
        <end position="288"/>
    </location>
</feature>
<dbReference type="PROSITE" id="PS51194">
    <property type="entry name" value="HELICASE_CTER"/>
    <property type="match status" value="1"/>
</dbReference>
<dbReference type="CDD" id="cd17917">
    <property type="entry name" value="DEXHc_RHA-like"/>
    <property type="match status" value="1"/>
</dbReference>
<name>A0ABN9PAY6_9DINO</name>
<evidence type="ECO:0008006" key="8">
    <source>
        <dbReference type="Google" id="ProtNLM"/>
    </source>
</evidence>
<dbReference type="PANTHER" id="PTHR18934:SF145">
    <property type="entry name" value="ATP-DEPENDENT RNA HELICASE DHX57-RELATED"/>
    <property type="match status" value="1"/>
</dbReference>
<feature type="region of interest" description="Disordered" evidence="3">
    <location>
        <begin position="1"/>
        <end position="26"/>
    </location>
</feature>
<dbReference type="SMART" id="SM00490">
    <property type="entry name" value="HELICc"/>
    <property type="match status" value="1"/>
</dbReference>
<dbReference type="InterPro" id="IPR001650">
    <property type="entry name" value="Helicase_C-like"/>
</dbReference>
<organism evidence="6 7">
    <name type="scientific">Prorocentrum cordatum</name>
    <dbReference type="NCBI Taxonomy" id="2364126"/>
    <lineage>
        <taxon>Eukaryota</taxon>
        <taxon>Sar</taxon>
        <taxon>Alveolata</taxon>
        <taxon>Dinophyceae</taxon>
        <taxon>Prorocentrales</taxon>
        <taxon>Prorocentraceae</taxon>
        <taxon>Prorocentrum</taxon>
    </lineage>
</organism>
<evidence type="ECO:0000256" key="1">
    <source>
        <dbReference type="ARBA" id="ARBA00022741"/>
    </source>
</evidence>
<protein>
    <recommendedName>
        <fullName evidence="8">Helicase ATP-binding domain-containing protein</fullName>
    </recommendedName>
</protein>
<dbReference type="SMART" id="SM00487">
    <property type="entry name" value="DEXDc"/>
    <property type="match status" value="1"/>
</dbReference>
<dbReference type="EMBL" id="CAUYUJ010000225">
    <property type="protein sequence ID" value="CAK0789347.1"/>
    <property type="molecule type" value="Genomic_DNA"/>
</dbReference>
<dbReference type="InterPro" id="IPR014001">
    <property type="entry name" value="Helicase_ATP-bd"/>
</dbReference>
<dbReference type="SUPFAM" id="SSF52540">
    <property type="entry name" value="P-loop containing nucleoside triphosphate hydrolases"/>
    <property type="match status" value="1"/>
</dbReference>
<dbReference type="Pfam" id="PF00271">
    <property type="entry name" value="Helicase_C"/>
    <property type="match status" value="1"/>
</dbReference>
<dbReference type="PANTHER" id="PTHR18934">
    <property type="entry name" value="ATP-DEPENDENT RNA HELICASE"/>
    <property type="match status" value="1"/>
</dbReference>
<comment type="caution">
    <text evidence="6">The sequence shown here is derived from an EMBL/GenBank/DDBJ whole genome shotgun (WGS) entry which is preliminary data.</text>
</comment>
<evidence type="ECO:0000259" key="5">
    <source>
        <dbReference type="PROSITE" id="PS51194"/>
    </source>
</evidence>
<dbReference type="CDD" id="cd18791">
    <property type="entry name" value="SF2_C_RHA"/>
    <property type="match status" value="1"/>
</dbReference>
<proteinExistence type="predicted"/>
<feature type="region of interest" description="Disordered" evidence="3">
    <location>
        <begin position="265"/>
        <end position="296"/>
    </location>
</feature>
<keyword evidence="1" id="KW-0547">Nucleotide-binding</keyword>
<accession>A0ABN9PAY6</accession>
<evidence type="ECO:0000256" key="2">
    <source>
        <dbReference type="ARBA" id="ARBA00022840"/>
    </source>
</evidence>
<reference evidence="6" key="1">
    <citation type="submission" date="2023-10" db="EMBL/GenBank/DDBJ databases">
        <authorList>
            <person name="Chen Y."/>
            <person name="Shah S."/>
            <person name="Dougan E. K."/>
            <person name="Thang M."/>
            <person name="Chan C."/>
        </authorList>
    </citation>
    <scope>NUCLEOTIDE SEQUENCE [LARGE SCALE GENOMIC DNA]</scope>
</reference>
<feature type="domain" description="Helicase C-terminal" evidence="5">
    <location>
        <begin position="317"/>
        <end position="517"/>
    </location>
</feature>
<evidence type="ECO:0000313" key="6">
    <source>
        <dbReference type="EMBL" id="CAK0789347.1"/>
    </source>
</evidence>
<dbReference type="PROSITE" id="PS51192">
    <property type="entry name" value="HELICASE_ATP_BIND_1"/>
    <property type="match status" value="1"/>
</dbReference>
<feature type="domain" description="Helicase ATP-binding" evidence="4">
    <location>
        <begin position="43"/>
        <end position="213"/>
    </location>
</feature>
<dbReference type="Gene3D" id="3.40.50.300">
    <property type="entry name" value="P-loop containing nucleotide triphosphate hydrolases"/>
    <property type="match status" value="2"/>
</dbReference>